<dbReference type="InterPro" id="IPR012794">
    <property type="entry name" value="PcaR_PcaU"/>
</dbReference>
<dbReference type="GO" id="GO:0003700">
    <property type="term" value="F:DNA-binding transcription factor activity"/>
    <property type="evidence" value="ECO:0007669"/>
    <property type="project" value="TreeGrafter"/>
</dbReference>
<dbReference type="GO" id="GO:0006071">
    <property type="term" value="P:glycerol metabolic process"/>
    <property type="evidence" value="ECO:0007669"/>
    <property type="project" value="UniProtKB-KW"/>
</dbReference>
<dbReference type="GO" id="GO:0046278">
    <property type="term" value="P:3,4-dihydroxybenzoate metabolic process"/>
    <property type="evidence" value="ECO:0007669"/>
    <property type="project" value="InterPro"/>
</dbReference>
<feature type="domain" description="IclR-ED" evidence="8">
    <location>
        <begin position="83"/>
        <end position="268"/>
    </location>
</feature>
<dbReference type="PROSITE" id="PS51078">
    <property type="entry name" value="ICLR_ED"/>
    <property type="match status" value="1"/>
</dbReference>
<organism evidence="9 10">
    <name type="scientific">Kocuria coralli</name>
    <dbReference type="NCBI Taxonomy" id="1461025"/>
    <lineage>
        <taxon>Bacteria</taxon>
        <taxon>Bacillati</taxon>
        <taxon>Actinomycetota</taxon>
        <taxon>Actinomycetes</taxon>
        <taxon>Micrococcales</taxon>
        <taxon>Micrococcaceae</taxon>
        <taxon>Kocuria</taxon>
    </lineage>
</organism>
<keyword evidence="10" id="KW-1185">Reference proteome</keyword>
<keyword evidence="3" id="KW-0238">DNA-binding</keyword>
<dbReference type="InterPro" id="IPR050707">
    <property type="entry name" value="HTH_MetabolicPath_Reg"/>
</dbReference>
<dbReference type="Proteomes" id="UP000325957">
    <property type="component" value="Unassembled WGS sequence"/>
</dbReference>
<dbReference type="NCBIfam" id="TIGR02431">
    <property type="entry name" value="pcaR_pcaU"/>
    <property type="match status" value="1"/>
</dbReference>
<evidence type="ECO:0000259" key="8">
    <source>
        <dbReference type="PROSITE" id="PS51078"/>
    </source>
</evidence>
<evidence type="ECO:0000256" key="2">
    <source>
        <dbReference type="ARBA" id="ARBA00023015"/>
    </source>
</evidence>
<dbReference type="SUPFAM" id="SSF46785">
    <property type="entry name" value="Winged helix' DNA-binding domain"/>
    <property type="match status" value="1"/>
</dbReference>
<evidence type="ECO:0000313" key="10">
    <source>
        <dbReference type="Proteomes" id="UP000325957"/>
    </source>
</evidence>
<dbReference type="SUPFAM" id="SSF55781">
    <property type="entry name" value="GAF domain-like"/>
    <property type="match status" value="1"/>
</dbReference>
<evidence type="ECO:0000256" key="4">
    <source>
        <dbReference type="ARBA" id="ARBA00023163"/>
    </source>
</evidence>
<keyword evidence="1" id="KW-0319">Glycerol metabolism</keyword>
<dbReference type="GO" id="GO:0045892">
    <property type="term" value="P:negative regulation of DNA-templated transcription"/>
    <property type="evidence" value="ECO:0007669"/>
    <property type="project" value="TreeGrafter"/>
</dbReference>
<gene>
    <name evidence="9" type="ORF">FCK90_01990</name>
</gene>
<dbReference type="GO" id="GO:0003677">
    <property type="term" value="F:DNA binding"/>
    <property type="evidence" value="ECO:0007669"/>
    <property type="project" value="UniProtKB-KW"/>
</dbReference>
<dbReference type="FunFam" id="1.10.10.10:FF:000056">
    <property type="entry name" value="IclR family transcriptional regulator"/>
    <property type="match status" value="1"/>
</dbReference>
<dbReference type="Gene3D" id="1.10.10.10">
    <property type="entry name" value="Winged helix-like DNA-binding domain superfamily/Winged helix DNA-binding domain"/>
    <property type="match status" value="1"/>
</dbReference>
<dbReference type="OrthoDB" id="3734039at2"/>
<dbReference type="Gene3D" id="3.30.450.40">
    <property type="match status" value="1"/>
</dbReference>
<name>A0A5J5KZU0_9MICC</name>
<dbReference type="PANTHER" id="PTHR30136">
    <property type="entry name" value="HELIX-TURN-HELIX TRANSCRIPTIONAL REGULATOR, ICLR FAMILY"/>
    <property type="match status" value="1"/>
</dbReference>
<dbReference type="EMBL" id="SZWF01000002">
    <property type="protein sequence ID" value="KAA9395209.1"/>
    <property type="molecule type" value="Genomic_DNA"/>
</dbReference>
<comment type="caution">
    <text evidence="9">The sequence shown here is derived from an EMBL/GenBank/DDBJ whole genome shotgun (WGS) entry which is preliminary data.</text>
</comment>
<evidence type="ECO:0000256" key="6">
    <source>
        <dbReference type="ARBA" id="ARBA00070406"/>
    </source>
</evidence>
<dbReference type="InterPro" id="IPR014757">
    <property type="entry name" value="Tscrpt_reg_IclR_C"/>
</dbReference>
<dbReference type="AlphaFoldDB" id="A0A5J5KZU0"/>
<evidence type="ECO:0000256" key="1">
    <source>
        <dbReference type="ARBA" id="ARBA00022798"/>
    </source>
</evidence>
<dbReference type="PANTHER" id="PTHR30136:SF34">
    <property type="entry name" value="TRANSCRIPTIONAL REGULATOR"/>
    <property type="match status" value="1"/>
</dbReference>
<dbReference type="Pfam" id="PF09339">
    <property type="entry name" value="HTH_IclR"/>
    <property type="match status" value="1"/>
</dbReference>
<feature type="domain" description="HTH iclR-type" evidence="7">
    <location>
        <begin position="22"/>
        <end position="82"/>
    </location>
</feature>
<dbReference type="InterPro" id="IPR036390">
    <property type="entry name" value="WH_DNA-bd_sf"/>
</dbReference>
<comment type="function">
    <text evidence="5">May be an activator protein for the gylABX operon.</text>
</comment>
<dbReference type="RefSeq" id="WP_158032635.1">
    <property type="nucleotide sequence ID" value="NZ_ML708611.1"/>
</dbReference>
<dbReference type="PROSITE" id="PS51077">
    <property type="entry name" value="HTH_ICLR"/>
    <property type="match status" value="1"/>
</dbReference>
<dbReference type="InterPro" id="IPR036388">
    <property type="entry name" value="WH-like_DNA-bd_sf"/>
</dbReference>
<protein>
    <recommendedName>
        <fullName evidence="6">Glycerol operon regulatory protein</fullName>
    </recommendedName>
</protein>
<evidence type="ECO:0000256" key="5">
    <source>
        <dbReference type="ARBA" id="ARBA00058938"/>
    </source>
</evidence>
<dbReference type="GO" id="GO:0045893">
    <property type="term" value="P:positive regulation of DNA-templated transcription"/>
    <property type="evidence" value="ECO:0007669"/>
    <property type="project" value="InterPro"/>
</dbReference>
<keyword evidence="2" id="KW-0805">Transcription regulation</keyword>
<evidence type="ECO:0000259" key="7">
    <source>
        <dbReference type="PROSITE" id="PS51077"/>
    </source>
</evidence>
<dbReference type="Pfam" id="PF01614">
    <property type="entry name" value="IclR_C"/>
    <property type="match status" value="1"/>
</dbReference>
<reference evidence="9 10" key="1">
    <citation type="submission" date="2019-05" db="EMBL/GenBank/DDBJ databases">
        <title>Kocuria coralli sp. nov., a novel actinobacterium isolated from coral reef seawater.</title>
        <authorList>
            <person name="Li J."/>
        </authorList>
    </citation>
    <scope>NUCLEOTIDE SEQUENCE [LARGE SCALE GENOMIC DNA]</scope>
    <source>
        <strain evidence="9 10">SCSIO 13007</strain>
    </source>
</reference>
<dbReference type="InterPro" id="IPR029016">
    <property type="entry name" value="GAF-like_dom_sf"/>
</dbReference>
<dbReference type="SMART" id="SM00346">
    <property type="entry name" value="HTH_ICLR"/>
    <property type="match status" value="1"/>
</dbReference>
<evidence type="ECO:0000256" key="3">
    <source>
        <dbReference type="ARBA" id="ARBA00023125"/>
    </source>
</evidence>
<accession>A0A5J5KZU0</accession>
<evidence type="ECO:0000313" key="9">
    <source>
        <dbReference type="EMBL" id="KAA9395209.1"/>
    </source>
</evidence>
<keyword evidence="4" id="KW-0804">Transcription</keyword>
<sequence length="277" mass="29639">MTAEHPARPEEPEALRSGGHYVQSLARGLAVIAAFDAENPSMTLSDVARRTGLTRATARRFLLTLEELGYVRSDGRRFELTAKVLQLGYSYLSALSLPELAAPHLRALSATVQESCSIAVLEGPDIVYVARVQMRHIMNVAISVGTRFPAHATSMGRVLLAGLPDDEVLALCGEQLRTPLSARTVSTPDQLISRLREVREQGYAVVDQELEPGLRSVAVPLEDAAGRTVAAVNVSMRVGASPAAEDPGRLILPHLRACASAIHEDLVRAPSGSGPAR</sequence>
<proteinExistence type="predicted"/>
<dbReference type="InterPro" id="IPR005471">
    <property type="entry name" value="Tscrpt_reg_IclR_N"/>
</dbReference>